<evidence type="ECO:0000256" key="1">
    <source>
        <dbReference type="ARBA" id="ARBA00022485"/>
    </source>
</evidence>
<dbReference type="PANTHER" id="PTHR30002:SF4">
    <property type="entry name" value="EPOXYQUEUOSINE REDUCTASE"/>
    <property type="match status" value="1"/>
</dbReference>
<dbReference type="InterPro" id="IPR004453">
    <property type="entry name" value="QueG"/>
</dbReference>
<proteinExistence type="predicted"/>
<evidence type="ECO:0000313" key="11">
    <source>
        <dbReference type="Proteomes" id="UP000184447"/>
    </source>
</evidence>
<keyword evidence="3" id="KW-0819">tRNA processing</keyword>
<organism evidence="10 11">
    <name type="scientific">Clostridium grantii DSM 8605</name>
    <dbReference type="NCBI Taxonomy" id="1121316"/>
    <lineage>
        <taxon>Bacteria</taxon>
        <taxon>Bacillati</taxon>
        <taxon>Bacillota</taxon>
        <taxon>Clostridia</taxon>
        <taxon>Eubacteriales</taxon>
        <taxon>Clostridiaceae</taxon>
        <taxon>Clostridium</taxon>
    </lineage>
</organism>
<name>A0A1M5RRV0_9CLOT</name>
<dbReference type="GO" id="GO:0008616">
    <property type="term" value="P:tRNA queuosine(34) biosynthetic process"/>
    <property type="evidence" value="ECO:0007669"/>
    <property type="project" value="UniProtKB-KW"/>
</dbReference>
<evidence type="ECO:0000313" key="10">
    <source>
        <dbReference type="EMBL" id="SHH29015.1"/>
    </source>
</evidence>
<dbReference type="GO" id="GO:0052693">
    <property type="term" value="F:epoxyqueuosine reductase activity"/>
    <property type="evidence" value="ECO:0007669"/>
    <property type="project" value="TreeGrafter"/>
</dbReference>
<dbReference type="GO" id="GO:0046872">
    <property type="term" value="F:metal ion binding"/>
    <property type="evidence" value="ECO:0007669"/>
    <property type="project" value="UniProtKB-KW"/>
</dbReference>
<keyword evidence="11" id="KW-1185">Reference proteome</keyword>
<evidence type="ECO:0000256" key="2">
    <source>
        <dbReference type="ARBA" id="ARBA00022490"/>
    </source>
</evidence>
<accession>A0A1M5RRV0</accession>
<dbReference type="EMBL" id="FQXM01000003">
    <property type="protein sequence ID" value="SHH29015.1"/>
    <property type="molecule type" value="Genomic_DNA"/>
</dbReference>
<keyword evidence="4" id="KW-0479">Metal-binding</keyword>
<dbReference type="GO" id="GO:0051539">
    <property type="term" value="F:4 iron, 4 sulfur cluster binding"/>
    <property type="evidence" value="ECO:0007669"/>
    <property type="project" value="UniProtKB-KW"/>
</dbReference>
<dbReference type="STRING" id="1121316.SAMN02745207_00687"/>
<keyword evidence="6" id="KW-0560">Oxidoreductase</keyword>
<dbReference type="AlphaFoldDB" id="A0A1M5RRV0"/>
<evidence type="ECO:0000256" key="5">
    <source>
        <dbReference type="ARBA" id="ARBA00022785"/>
    </source>
</evidence>
<gene>
    <name evidence="10" type="ORF">SAMN02745207_00687</name>
</gene>
<evidence type="ECO:0000256" key="3">
    <source>
        <dbReference type="ARBA" id="ARBA00022694"/>
    </source>
</evidence>
<dbReference type="Gene3D" id="3.30.70.3270">
    <property type="match status" value="1"/>
</dbReference>
<keyword evidence="7" id="KW-0408">Iron</keyword>
<dbReference type="Pfam" id="PF08331">
    <property type="entry name" value="QueG_DUF1730"/>
    <property type="match status" value="1"/>
</dbReference>
<keyword evidence="2" id="KW-0963">Cytoplasm</keyword>
<dbReference type="InterPro" id="IPR017900">
    <property type="entry name" value="4Fe4S_Fe_S_CS"/>
</dbReference>
<evidence type="ECO:0000256" key="4">
    <source>
        <dbReference type="ARBA" id="ARBA00022723"/>
    </source>
</evidence>
<keyword evidence="8" id="KW-0411">Iron-sulfur</keyword>
<evidence type="ECO:0000256" key="6">
    <source>
        <dbReference type="ARBA" id="ARBA00023002"/>
    </source>
</evidence>
<dbReference type="PROSITE" id="PS51379">
    <property type="entry name" value="4FE4S_FER_2"/>
    <property type="match status" value="1"/>
</dbReference>
<dbReference type="InterPro" id="IPR013542">
    <property type="entry name" value="QueG_DUF1730"/>
</dbReference>
<dbReference type="NCBIfam" id="TIGR00276">
    <property type="entry name" value="tRNA epoxyqueuosine(34) reductase QueG"/>
    <property type="match status" value="1"/>
</dbReference>
<dbReference type="PROSITE" id="PS00198">
    <property type="entry name" value="4FE4S_FER_1"/>
    <property type="match status" value="1"/>
</dbReference>
<protein>
    <submittedName>
        <fullName evidence="10">Epoxyqueuosine reductase</fullName>
    </submittedName>
</protein>
<dbReference type="InterPro" id="IPR017896">
    <property type="entry name" value="4Fe4S_Fe-S-bd"/>
</dbReference>
<evidence type="ECO:0000256" key="7">
    <source>
        <dbReference type="ARBA" id="ARBA00023004"/>
    </source>
</evidence>
<keyword evidence="1" id="KW-0004">4Fe-4S</keyword>
<feature type="domain" description="4Fe-4S ferredoxin-type" evidence="9">
    <location>
        <begin position="171"/>
        <end position="203"/>
    </location>
</feature>
<evidence type="ECO:0000259" key="9">
    <source>
        <dbReference type="PROSITE" id="PS51379"/>
    </source>
</evidence>
<dbReference type="Proteomes" id="UP000184447">
    <property type="component" value="Unassembled WGS sequence"/>
</dbReference>
<dbReference type="OrthoDB" id="9784571at2"/>
<keyword evidence="5" id="KW-0671">Queuosine biosynthesis</keyword>
<evidence type="ECO:0000256" key="8">
    <source>
        <dbReference type="ARBA" id="ARBA00023014"/>
    </source>
</evidence>
<dbReference type="SUPFAM" id="SSF46548">
    <property type="entry name" value="alpha-helical ferredoxin"/>
    <property type="match status" value="1"/>
</dbReference>
<reference evidence="10 11" key="1">
    <citation type="submission" date="2016-11" db="EMBL/GenBank/DDBJ databases">
        <authorList>
            <person name="Jaros S."/>
            <person name="Januszkiewicz K."/>
            <person name="Wedrychowicz H."/>
        </authorList>
    </citation>
    <scope>NUCLEOTIDE SEQUENCE [LARGE SCALE GENOMIC DNA]</scope>
    <source>
        <strain evidence="10 11">DSM 8605</strain>
    </source>
</reference>
<dbReference type="PANTHER" id="PTHR30002">
    <property type="entry name" value="EPOXYQUEUOSINE REDUCTASE"/>
    <property type="match status" value="1"/>
</dbReference>
<sequence length="330" mass="38914">MKFNVEIRNFCESLGLDLVGFSECREFSELNSYFEQRKNNNLINEFEEKDTLLKINPFQIMKDGKTIISIAFPYKFPIDTDNDAIKDKSIYFSRYTLGQDYHKVVKKYLEKIAFFINERFGGKTEILVDSNALPERYIAYLGGIGFIGKNKMFITEKYGSYVFLGEIITDLKMEWDNPLKNKCEECFLCLNACPSKALISEDFNKCLSYITQKKQIENKWFSKLDKRIFGCDTCQEICPYNKNVTFSNLIEFKPLEFMEKLDKDDLLNLTESSFKEKYKKSSCGWRGKNIIKRNVLINLYKQGYINKENYKSDSPYLMDYYNRLLKETNL</sequence>
<dbReference type="RefSeq" id="WP_073337024.1">
    <property type="nucleotide sequence ID" value="NZ_FQXM01000003.1"/>
</dbReference>
<dbReference type="Pfam" id="PF13484">
    <property type="entry name" value="Fer4_16"/>
    <property type="match status" value="1"/>
</dbReference>